<keyword evidence="11" id="KW-0106">Calcium</keyword>
<feature type="domain" description="Transketolase-like pyrimidine-binding" evidence="12">
    <location>
        <begin position="357"/>
        <end position="528"/>
    </location>
</feature>
<evidence type="ECO:0000259" key="12">
    <source>
        <dbReference type="SMART" id="SM00861"/>
    </source>
</evidence>
<dbReference type="PANTHER" id="PTHR43522:SF2">
    <property type="entry name" value="TRANSKETOLASE 1-RELATED"/>
    <property type="match status" value="1"/>
</dbReference>
<accession>A0ABV8S6F3</accession>
<dbReference type="InterPro" id="IPR033247">
    <property type="entry name" value="Transketolase_fam"/>
</dbReference>
<evidence type="ECO:0000313" key="13">
    <source>
        <dbReference type="EMBL" id="MFC4302457.1"/>
    </source>
</evidence>
<name>A0ABV8S6F3_9BACL</name>
<sequence>MTRTRSEIDQLSINTIRMLAIDAVEHANSGHPGMPLGASPMAYTLWTRILRQNSANPKWFNRDRFVLSAGHGSMMLYSLLHLSGFDVSIEDIKQFRRWNSKTPGHPEFGHTEGVEATTGPLGQGMAMSVGMALTERFLAAVYNRPDYEIINHHTYALCGDGDLMEGVSQEAASIAGHLKLGQLIVLYDSNSITLDGETDLSFTEDVKLRFQAYGWQVLQVQDGNDPDAIEAAILEAKQDKGRPTLIEINTVIGHGSPNKGGKSASHGSPLGSSEVKLVREFYNWTHEPFHVPEEVRDHFLQLNKHGIQAEEEWNQLWEQYSQAYPELADQLRLAIDGKLPANWDKHLPVYSPDHKPIATRQASEDILNALGDTLPNLLGGSADLASSNKTLLKQSPNYSPKQYEGRNIWYGVREFAMGAIMNGILLHGGARAYGGTFLVFSDYMRPAMRLSALMGQPVIYVFTHDSIAYGEDGPTHQPIEHIPSLRLIPNMLVVRPADANETAAAYRLALSQHDRPVSLILSRQDLPVLPGTAEHADQLSNGAYVLADAEHGEPDLILIASGSEVNLSLQIREQLSQRGLGVRVVSMPCRELFDLQSQAYKDTVLLPSVVKRVALEMAHPSGWERYVGFQGLTFGIDRFGASAPGDHMIEQFGFTASRLVPQIEAYMKK</sequence>
<dbReference type="InterPro" id="IPR005478">
    <property type="entry name" value="Transketolase_bac-like"/>
</dbReference>
<dbReference type="InterPro" id="IPR009014">
    <property type="entry name" value="Transketo_C/PFOR_II"/>
</dbReference>
<dbReference type="CDD" id="cd07033">
    <property type="entry name" value="TPP_PYR_DXS_TK_like"/>
    <property type="match status" value="1"/>
</dbReference>
<dbReference type="InterPro" id="IPR049557">
    <property type="entry name" value="Transketolase_CS"/>
</dbReference>
<gene>
    <name evidence="13" type="primary">tkt</name>
    <name evidence="13" type="ORF">ACFO1S_03240</name>
</gene>
<dbReference type="CDD" id="cd02012">
    <property type="entry name" value="TPP_TK"/>
    <property type="match status" value="1"/>
</dbReference>
<evidence type="ECO:0000256" key="8">
    <source>
        <dbReference type="ARBA" id="ARBA00023052"/>
    </source>
</evidence>
<dbReference type="PANTHER" id="PTHR43522">
    <property type="entry name" value="TRANSKETOLASE"/>
    <property type="match status" value="1"/>
</dbReference>
<keyword evidence="6 11" id="KW-0479">Metal-binding</keyword>
<dbReference type="SMART" id="SM00861">
    <property type="entry name" value="Transket_pyr"/>
    <property type="match status" value="1"/>
</dbReference>
<keyword evidence="7 11" id="KW-0460">Magnesium</keyword>
<evidence type="ECO:0000256" key="2">
    <source>
        <dbReference type="ARBA" id="ARBA00011738"/>
    </source>
</evidence>
<dbReference type="PROSITE" id="PS00801">
    <property type="entry name" value="TRANSKETOLASE_1"/>
    <property type="match status" value="1"/>
</dbReference>
<dbReference type="Gene3D" id="3.40.50.920">
    <property type="match status" value="1"/>
</dbReference>
<keyword evidence="5 11" id="KW-0808">Transferase</keyword>
<dbReference type="GO" id="GO:0004802">
    <property type="term" value="F:transketolase activity"/>
    <property type="evidence" value="ECO:0007669"/>
    <property type="project" value="UniProtKB-EC"/>
</dbReference>
<protein>
    <recommendedName>
        <fullName evidence="4 10">Transketolase</fullName>
        <ecNumber evidence="3 10">2.2.1.1</ecNumber>
    </recommendedName>
</protein>
<dbReference type="SUPFAM" id="SSF52518">
    <property type="entry name" value="Thiamin diphosphate-binding fold (THDP-binding)"/>
    <property type="match status" value="2"/>
</dbReference>
<dbReference type="NCBIfam" id="TIGR00232">
    <property type="entry name" value="tktlase_bact"/>
    <property type="match status" value="1"/>
</dbReference>
<evidence type="ECO:0000256" key="3">
    <source>
        <dbReference type="ARBA" id="ARBA00013152"/>
    </source>
</evidence>
<dbReference type="Pfam" id="PF22613">
    <property type="entry name" value="Transketolase_C_1"/>
    <property type="match status" value="1"/>
</dbReference>
<evidence type="ECO:0000256" key="6">
    <source>
        <dbReference type="ARBA" id="ARBA00022723"/>
    </source>
</evidence>
<evidence type="ECO:0000256" key="4">
    <source>
        <dbReference type="ARBA" id="ARBA00016662"/>
    </source>
</evidence>
<dbReference type="InterPro" id="IPR005474">
    <property type="entry name" value="Transketolase_N"/>
</dbReference>
<dbReference type="PROSITE" id="PS00802">
    <property type="entry name" value="TRANSKETOLASE_2"/>
    <property type="match status" value="1"/>
</dbReference>
<dbReference type="Pfam" id="PF00456">
    <property type="entry name" value="Transketolase_N"/>
    <property type="match status" value="1"/>
</dbReference>
<evidence type="ECO:0000313" key="14">
    <source>
        <dbReference type="Proteomes" id="UP001595755"/>
    </source>
</evidence>
<dbReference type="InterPro" id="IPR055152">
    <property type="entry name" value="Transketolase-like_C_2"/>
</dbReference>
<dbReference type="EC" id="2.2.1.1" evidence="3 10"/>
<comment type="function">
    <text evidence="11">Catalyzes the transfer of a two-carbon ketol group from a ketose donor to an aldose acceptor, via a covalent intermediate with the cofactor thiamine pyrophosphate.</text>
</comment>
<keyword evidence="14" id="KW-1185">Reference proteome</keyword>
<proteinExistence type="inferred from homology"/>
<evidence type="ECO:0000256" key="1">
    <source>
        <dbReference type="ARBA" id="ARBA00007131"/>
    </source>
</evidence>
<dbReference type="RefSeq" id="WP_204600680.1">
    <property type="nucleotide sequence ID" value="NZ_JBHSED010000003.1"/>
</dbReference>
<keyword evidence="8 11" id="KW-0786">Thiamine pyrophosphate</keyword>
<evidence type="ECO:0000256" key="11">
    <source>
        <dbReference type="RuleBase" id="RU004996"/>
    </source>
</evidence>
<dbReference type="Proteomes" id="UP001595755">
    <property type="component" value="Unassembled WGS sequence"/>
</dbReference>
<dbReference type="InterPro" id="IPR005475">
    <property type="entry name" value="Transketolase-like_Pyr-bd"/>
</dbReference>
<evidence type="ECO:0000256" key="9">
    <source>
        <dbReference type="ARBA" id="ARBA00049473"/>
    </source>
</evidence>
<dbReference type="InterPro" id="IPR029061">
    <property type="entry name" value="THDP-binding"/>
</dbReference>
<reference evidence="14" key="1">
    <citation type="journal article" date="2019" name="Int. J. Syst. Evol. Microbiol.">
        <title>The Global Catalogue of Microorganisms (GCM) 10K type strain sequencing project: providing services to taxonomists for standard genome sequencing and annotation.</title>
        <authorList>
            <consortium name="The Broad Institute Genomics Platform"/>
            <consortium name="The Broad Institute Genome Sequencing Center for Infectious Disease"/>
            <person name="Wu L."/>
            <person name="Ma J."/>
        </authorList>
    </citation>
    <scope>NUCLEOTIDE SEQUENCE [LARGE SCALE GENOMIC DNA]</scope>
    <source>
        <strain evidence="14">CGMCC 4.1641</strain>
    </source>
</reference>
<comment type="similarity">
    <text evidence="1 11">Belongs to the transketolase family.</text>
</comment>
<dbReference type="Gene3D" id="3.40.50.970">
    <property type="match status" value="2"/>
</dbReference>
<comment type="catalytic activity">
    <reaction evidence="9 11">
        <text>D-sedoheptulose 7-phosphate + D-glyceraldehyde 3-phosphate = aldehydo-D-ribose 5-phosphate + D-xylulose 5-phosphate</text>
        <dbReference type="Rhea" id="RHEA:10508"/>
        <dbReference type="ChEBI" id="CHEBI:57483"/>
        <dbReference type="ChEBI" id="CHEBI:57737"/>
        <dbReference type="ChEBI" id="CHEBI:58273"/>
        <dbReference type="ChEBI" id="CHEBI:59776"/>
        <dbReference type="EC" id="2.2.1.1"/>
    </reaction>
</comment>
<dbReference type="SUPFAM" id="SSF52922">
    <property type="entry name" value="TK C-terminal domain-like"/>
    <property type="match status" value="1"/>
</dbReference>
<comment type="cofactor">
    <cofactor evidence="11">
        <name>Mg(2+)</name>
        <dbReference type="ChEBI" id="CHEBI:18420"/>
    </cofactor>
    <cofactor evidence="11">
        <name>Ca(2+)</name>
        <dbReference type="ChEBI" id="CHEBI:29108"/>
    </cofactor>
    <cofactor evidence="11">
        <name>Mn(2+)</name>
        <dbReference type="ChEBI" id="CHEBI:29035"/>
    </cofactor>
    <cofactor evidence="11">
        <name>Co(2+)</name>
        <dbReference type="ChEBI" id="CHEBI:48828"/>
    </cofactor>
    <text evidence="11">Binds 1 Mg(2+) ion per subunit. Can also utilize other divalent metal cations, such as Ca(2+), Mn(2+) and Co(2+).</text>
</comment>
<dbReference type="Pfam" id="PF02779">
    <property type="entry name" value="Transket_pyr"/>
    <property type="match status" value="1"/>
</dbReference>
<comment type="caution">
    <text evidence="13">The sequence shown here is derived from an EMBL/GenBank/DDBJ whole genome shotgun (WGS) entry which is preliminary data.</text>
</comment>
<evidence type="ECO:0000256" key="10">
    <source>
        <dbReference type="NCBIfam" id="TIGR00232"/>
    </source>
</evidence>
<dbReference type="InterPro" id="IPR020826">
    <property type="entry name" value="Transketolase_BS"/>
</dbReference>
<comment type="subunit">
    <text evidence="2 11">Homodimer.</text>
</comment>
<dbReference type="EMBL" id="JBHSED010000003">
    <property type="protein sequence ID" value="MFC4302457.1"/>
    <property type="molecule type" value="Genomic_DNA"/>
</dbReference>
<organism evidence="13 14">
    <name type="scientific">Cohnella boryungensis</name>
    <dbReference type="NCBI Taxonomy" id="768479"/>
    <lineage>
        <taxon>Bacteria</taxon>
        <taxon>Bacillati</taxon>
        <taxon>Bacillota</taxon>
        <taxon>Bacilli</taxon>
        <taxon>Bacillales</taxon>
        <taxon>Paenibacillaceae</taxon>
        <taxon>Cohnella</taxon>
    </lineage>
</organism>
<comment type="cofactor">
    <cofactor evidence="11">
        <name>thiamine diphosphate</name>
        <dbReference type="ChEBI" id="CHEBI:58937"/>
    </cofactor>
    <text evidence="11">Binds 1 thiamine pyrophosphate per subunit.</text>
</comment>
<evidence type="ECO:0000256" key="5">
    <source>
        <dbReference type="ARBA" id="ARBA00022679"/>
    </source>
</evidence>
<evidence type="ECO:0000256" key="7">
    <source>
        <dbReference type="ARBA" id="ARBA00022842"/>
    </source>
</evidence>